<accession>A0A2P2R2A4</accession>
<feature type="region of interest" description="Disordered" evidence="1">
    <location>
        <begin position="1"/>
        <end position="42"/>
    </location>
</feature>
<name>A0A2P2R2A4_RHIMU</name>
<evidence type="ECO:0000256" key="1">
    <source>
        <dbReference type="SAM" id="MobiDB-lite"/>
    </source>
</evidence>
<feature type="compositionally biased region" description="Basic and acidic residues" evidence="1">
    <location>
        <begin position="1"/>
        <end position="12"/>
    </location>
</feature>
<evidence type="ECO:0000313" key="2">
    <source>
        <dbReference type="EMBL" id="MBX73330.1"/>
    </source>
</evidence>
<sequence length="75" mass="8170">MRERRQSREKQTEAASGKGRRGPLLYKGPSLSHIGPPMSAAMSTASSKMGMAIPLLLLLSHPSLRNRISLQKEGL</sequence>
<organism evidence="2">
    <name type="scientific">Rhizophora mucronata</name>
    <name type="common">Asiatic mangrove</name>
    <dbReference type="NCBI Taxonomy" id="61149"/>
    <lineage>
        <taxon>Eukaryota</taxon>
        <taxon>Viridiplantae</taxon>
        <taxon>Streptophyta</taxon>
        <taxon>Embryophyta</taxon>
        <taxon>Tracheophyta</taxon>
        <taxon>Spermatophyta</taxon>
        <taxon>Magnoliopsida</taxon>
        <taxon>eudicotyledons</taxon>
        <taxon>Gunneridae</taxon>
        <taxon>Pentapetalae</taxon>
        <taxon>rosids</taxon>
        <taxon>fabids</taxon>
        <taxon>Malpighiales</taxon>
        <taxon>Rhizophoraceae</taxon>
        <taxon>Rhizophora</taxon>
    </lineage>
</organism>
<proteinExistence type="predicted"/>
<dbReference type="EMBL" id="GGEC01092846">
    <property type="protein sequence ID" value="MBX73330.1"/>
    <property type="molecule type" value="Transcribed_RNA"/>
</dbReference>
<protein>
    <submittedName>
        <fullName evidence="2">Uncharacterized protein</fullName>
    </submittedName>
</protein>
<dbReference type="AlphaFoldDB" id="A0A2P2R2A4"/>
<reference evidence="2" key="1">
    <citation type="submission" date="2018-02" db="EMBL/GenBank/DDBJ databases">
        <title>Rhizophora mucronata_Transcriptome.</title>
        <authorList>
            <person name="Meera S.P."/>
            <person name="Sreeshan A."/>
            <person name="Augustine A."/>
        </authorList>
    </citation>
    <scope>NUCLEOTIDE SEQUENCE</scope>
    <source>
        <tissue evidence="2">Leaf</tissue>
    </source>
</reference>